<dbReference type="Proteomes" id="UP000709437">
    <property type="component" value="Unassembled WGS sequence"/>
</dbReference>
<organism evidence="2 3">
    <name type="scientific">Curtobacterium flaccumfaciens pv. flaccumfaciens</name>
    <dbReference type="NCBI Taxonomy" id="138532"/>
    <lineage>
        <taxon>Bacteria</taxon>
        <taxon>Bacillati</taxon>
        <taxon>Actinomycetota</taxon>
        <taxon>Actinomycetes</taxon>
        <taxon>Micrococcales</taxon>
        <taxon>Microbacteriaceae</taxon>
        <taxon>Curtobacterium</taxon>
    </lineage>
</organism>
<evidence type="ECO:0000313" key="3">
    <source>
        <dbReference type="Proteomes" id="UP000709437"/>
    </source>
</evidence>
<dbReference type="Pfam" id="PF17648">
    <property type="entry name" value="Luciferase"/>
    <property type="match status" value="1"/>
</dbReference>
<sequence>MALPGVEEGHSQVSPASSRALFLRDQRSHVVPWTSLAPDGRLEPVHLHGVEDTSVHLCLPVARGTELTELGWAIPHQYEDHGTEFMVFGPRDAQELSVVLSIIEESLAFARDPGDERPAHEPA</sequence>
<comment type="caution">
    <text evidence="2">The sequence shown here is derived from an EMBL/GenBank/DDBJ whole genome shotgun (WGS) entry which is preliminary data.</text>
</comment>
<feature type="domain" description="Luciferase" evidence="1">
    <location>
        <begin position="43"/>
        <end position="106"/>
    </location>
</feature>
<reference evidence="2" key="1">
    <citation type="submission" date="2021-05" db="EMBL/GenBank/DDBJ databases">
        <title>Whole genome sequence of Curtobacterium flaccumfaciens pv. flaccumfaciens strain CFBP 3417.</title>
        <authorList>
            <person name="Osdaghi E."/>
            <person name="Taghouti G."/>
            <person name="Portier P."/>
            <person name="Fazliarab A."/>
            <person name="Taghavi S.M."/>
            <person name="Briand M."/>
            <person name="Le-Saux M."/>
            <person name="Jacques M.-A."/>
        </authorList>
    </citation>
    <scope>NUCLEOTIDE SEQUENCE</scope>
    <source>
        <strain evidence="2">CFBP 3417</strain>
    </source>
</reference>
<evidence type="ECO:0000313" key="2">
    <source>
        <dbReference type="EMBL" id="MBT1541667.1"/>
    </source>
</evidence>
<dbReference type="AlphaFoldDB" id="A0A9Q2W1P6"/>
<proteinExistence type="predicted"/>
<protein>
    <recommendedName>
        <fullName evidence="1">Luciferase domain-containing protein</fullName>
    </recommendedName>
</protein>
<accession>A0A9Q2W1P6</accession>
<gene>
    <name evidence="2" type="ORF">KK103_07845</name>
</gene>
<name>A0A9Q2W1P6_9MICO</name>
<evidence type="ECO:0000259" key="1">
    <source>
        <dbReference type="Pfam" id="PF17648"/>
    </source>
</evidence>
<dbReference type="InterPro" id="IPR040841">
    <property type="entry name" value="Luciferase_dom"/>
</dbReference>
<dbReference type="EMBL" id="JAHEWX010000007">
    <property type="protein sequence ID" value="MBT1541667.1"/>
    <property type="molecule type" value="Genomic_DNA"/>
</dbReference>